<evidence type="ECO:0000256" key="4">
    <source>
        <dbReference type="ARBA" id="ARBA00022679"/>
    </source>
</evidence>
<comment type="catalytic activity">
    <reaction evidence="9">
        <text>N-terminal S-1,2-diacyl-sn-glyceryl-L-cysteinyl-[lipoprotein] + a glycerophospholipid = N-acyl-S-1,2-diacyl-sn-glyceryl-L-cysteinyl-[lipoprotein] + a 2-acyl-sn-glycero-3-phospholipid + H(+)</text>
        <dbReference type="Rhea" id="RHEA:48228"/>
        <dbReference type="Rhea" id="RHEA-COMP:14681"/>
        <dbReference type="Rhea" id="RHEA-COMP:14684"/>
        <dbReference type="ChEBI" id="CHEBI:15378"/>
        <dbReference type="ChEBI" id="CHEBI:136912"/>
        <dbReference type="ChEBI" id="CHEBI:140656"/>
        <dbReference type="ChEBI" id="CHEBI:140657"/>
        <dbReference type="ChEBI" id="CHEBI:140660"/>
        <dbReference type="EC" id="2.3.1.269"/>
    </reaction>
</comment>
<dbReference type="STRING" id="69960.SAMN05421720_101607"/>
<keyword evidence="6 9" id="KW-1133">Transmembrane helix</keyword>
<dbReference type="GO" id="GO:0016410">
    <property type="term" value="F:N-acyltransferase activity"/>
    <property type="evidence" value="ECO:0007669"/>
    <property type="project" value="UniProtKB-UniRule"/>
</dbReference>
<dbReference type="Gene3D" id="3.60.110.10">
    <property type="entry name" value="Carbon-nitrogen hydrolase"/>
    <property type="match status" value="1"/>
</dbReference>
<comment type="pathway">
    <text evidence="9">Protein modification; lipoprotein biosynthesis (N-acyl transfer).</text>
</comment>
<keyword evidence="12" id="KW-1185">Reference proteome</keyword>
<evidence type="ECO:0000313" key="12">
    <source>
        <dbReference type="Proteomes" id="UP000199412"/>
    </source>
</evidence>
<keyword evidence="7 9" id="KW-0472">Membrane</keyword>
<accession>A0A1G6XU65</accession>
<dbReference type="InterPro" id="IPR045378">
    <property type="entry name" value="LNT_N"/>
</dbReference>
<keyword evidence="3 9" id="KW-1003">Cell membrane</keyword>
<evidence type="ECO:0000256" key="7">
    <source>
        <dbReference type="ARBA" id="ARBA00023136"/>
    </source>
</evidence>
<evidence type="ECO:0000256" key="2">
    <source>
        <dbReference type="ARBA" id="ARBA00010065"/>
    </source>
</evidence>
<dbReference type="Proteomes" id="UP000199412">
    <property type="component" value="Unassembled WGS sequence"/>
</dbReference>
<reference evidence="11 12" key="1">
    <citation type="submission" date="2016-10" db="EMBL/GenBank/DDBJ databases">
        <authorList>
            <person name="de Groot N.N."/>
        </authorList>
    </citation>
    <scope>NUCLEOTIDE SEQUENCE [LARGE SCALE GENOMIC DNA]</scope>
    <source>
        <strain evidence="11 12">ATCC 700224</strain>
    </source>
</reference>
<dbReference type="SUPFAM" id="SSF56317">
    <property type="entry name" value="Carbon-nitrogen hydrolase"/>
    <property type="match status" value="1"/>
</dbReference>
<organism evidence="11 12">
    <name type="scientific">Rhodospira trueperi</name>
    <dbReference type="NCBI Taxonomy" id="69960"/>
    <lineage>
        <taxon>Bacteria</taxon>
        <taxon>Pseudomonadati</taxon>
        <taxon>Pseudomonadota</taxon>
        <taxon>Alphaproteobacteria</taxon>
        <taxon>Rhodospirillales</taxon>
        <taxon>Rhodospirillaceae</taxon>
        <taxon>Rhodospira</taxon>
    </lineage>
</organism>
<feature type="transmembrane region" description="Helical" evidence="9">
    <location>
        <begin position="167"/>
        <end position="190"/>
    </location>
</feature>
<dbReference type="Pfam" id="PF00795">
    <property type="entry name" value="CN_hydrolase"/>
    <property type="match status" value="1"/>
</dbReference>
<gene>
    <name evidence="9" type="primary">lnt</name>
    <name evidence="11" type="ORF">SAMN05421720_101607</name>
</gene>
<comment type="subcellular location">
    <subcellularLocation>
        <location evidence="1 9">Cell membrane</location>
        <topology evidence="1 9">Multi-pass membrane protein</topology>
    </subcellularLocation>
</comment>
<feature type="transmembrane region" description="Helical" evidence="9">
    <location>
        <begin position="94"/>
        <end position="118"/>
    </location>
</feature>
<sequence>MIARLAAGTARLRGTRRHATACLLGMGATLALPPIHALPMLVVALIGLVWLLDGVERRARGAFAVGWWFGLGHFVTGLYWIANALLIEADRFGWMVPFAILGLSAFLALFTGAATLLAGMVWHPGRPWRILPLAAAWLLGEWLRTWVATGFPWNMTATVWMPVLPVLQIASVIGALGLGGLTVLALSAPAVLADPVPRRRKAAVLSAAALVLLIPAGWGFWRLSSVEPGTVPDVRLRLVQPALTQAEKLEPAMREVNLLDHVVMTRGRPGFDTVTAVIWPETAAAFALNVDTRRRRLAGDGAPAGGVLMTGAPRVTPLGVEPFRAWNSFYVLDAGGGIVAVQDKFHLVPFGEYVPFGDILPLDKVTPGSVDFSFGRGPRTLRVPGLPPVSPLICYEVIFPGQVIDRADRPDWMVNITNDGWYGISSGPFQHFATARLRAIEEGLPLARVANTGISAMIDPLGRVTARLGLGQRDSVDTALPEPLPPTPFARLGQALPIFGSLVIILAALAFHRSARAH</sequence>
<feature type="transmembrane region" description="Helical" evidence="9">
    <location>
        <begin position="492"/>
        <end position="511"/>
    </location>
</feature>
<dbReference type="GO" id="GO:0005886">
    <property type="term" value="C:plasma membrane"/>
    <property type="evidence" value="ECO:0007669"/>
    <property type="project" value="UniProtKB-SubCell"/>
</dbReference>
<keyword evidence="11" id="KW-0449">Lipoprotein</keyword>
<dbReference type="EMBL" id="FNAP01000001">
    <property type="protein sequence ID" value="SDD80937.1"/>
    <property type="molecule type" value="Genomic_DNA"/>
</dbReference>
<evidence type="ECO:0000256" key="3">
    <source>
        <dbReference type="ARBA" id="ARBA00022475"/>
    </source>
</evidence>
<dbReference type="AlphaFoldDB" id="A0A1G6XU65"/>
<dbReference type="UniPathway" id="UPA00666"/>
<keyword evidence="5 9" id="KW-0812">Transmembrane</keyword>
<dbReference type="HAMAP" id="MF_01148">
    <property type="entry name" value="Lnt"/>
    <property type="match status" value="1"/>
</dbReference>
<keyword evidence="4 9" id="KW-0808">Transferase</keyword>
<dbReference type="CDD" id="cd07571">
    <property type="entry name" value="ALP_N-acyl_transferase"/>
    <property type="match status" value="1"/>
</dbReference>
<evidence type="ECO:0000256" key="9">
    <source>
        <dbReference type="HAMAP-Rule" id="MF_01148"/>
    </source>
</evidence>
<dbReference type="GO" id="GO:0042158">
    <property type="term" value="P:lipoprotein biosynthetic process"/>
    <property type="evidence" value="ECO:0007669"/>
    <property type="project" value="UniProtKB-UniRule"/>
</dbReference>
<evidence type="ECO:0000256" key="5">
    <source>
        <dbReference type="ARBA" id="ARBA00022692"/>
    </source>
</evidence>
<proteinExistence type="inferred from homology"/>
<dbReference type="RefSeq" id="WP_245699049.1">
    <property type="nucleotide sequence ID" value="NZ_FNAP01000001.1"/>
</dbReference>
<comment type="similarity">
    <text evidence="2 9">Belongs to the CN hydrolase family. Apolipoprotein N-acyltransferase subfamily.</text>
</comment>
<feature type="domain" description="CN hydrolase" evidence="10">
    <location>
        <begin position="239"/>
        <end position="486"/>
    </location>
</feature>
<dbReference type="EC" id="2.3.1.269" evidence="9"/>
<evidence type="ECO:0000259" key="10">
    <source>
        <dbReference type="PROSITE" id="PS50263"/>
    </source>
</evidence>
<dbReference type="InterPro" id="IPR004563">
    <property type="entry name" value="Apolipo_AcylTrfase"/>
</dbReference>
<evidence type="ECO:0000256" key="8">
    <source>
        <dbReference type="ARBA" id="ARBA00023315"/>
    </source>
</evidence>
<name>A0A1G6XU65_9PROT</name>
<comment type="function">
    <text evidence="9">Catalyzes the phospholipid dependent N-acylation of the N-terminal cysteine of apolipoprotein, the last step in lipoprotein maturation.</text>
</comment>
<protein>
    <recommendedName>
        <fullName evidence="9">Apolipoprotein N-acyltransferase</fullName>
        <shortName evidence="9">ALP N-acyltransferase</shortName>
        <ecNumber evidence="9">2.3.1.269</ecNumber>
    </recommendedName>
</protein>
<dbReference type="InterPro" id="IPR036526">
    <property type="entry name" value="C-N_Hydrolase_sf"/>
</dbReference>
<evidence type="ECO:0000256" key="1">
    <source>
        <dbReference type="ARBA" id="ARBA00004651"/>
    </source>
</evidence>
<keyword evidence="8 9" id="KW-0012">Acyltransferase</keyword>
<dbReference type="Pfam" id="PF20154">
    <property type="entry name" value="LNT_N"/>
    <property type="match status" value="1"/>
</dbReference>
<feature type="transmembrane region" description="Helical" evidence="9">
    <location>
        <begin position="35"/>
        <end position="52"/>
    </location>
</feature>
<dbReference type="PROSITE" id="PS50263">
    <property type="entry name" value="CN_HYDROLASE"/>
    <property type="match status" value="1"/>
</dbReference>
<dbReference type="NCBIfam" id="TIGR00546">
    <property type="entry name" value="lnt"/>
    <property type="match status" value="1"/>
</dbReference>
<feature type="transmembrane region" description="Helical" evidence="9">
    <location>
        <begin position="64"/>
        <end position="82"/>
    </location>
</feature>
<dbReference type="PANTHER" id="PTHR38686:SF1">
    <property type="entry name" value="APOLIPOPROTEIN N-ACYLTRANSFERASE"/>
    <property type="match status" value="1"/>
</dbReference>
<dbReference type="PANTHER" id="PTHR38686">
    <property type="entry name" value="APOLIPOPROTEIN N-ACYLTRANSFERASE"/>
    <property type="match status" value="1"/>
</dbReference>
<evidence type="ECO:0000313" key="11">
    <source>
        <dbReference type="EMBL" id="SDD80937.1"/>
    </source>
</evidence>
<dbReference type="InterPro" id="IPR003010">
    <property type="entry name" value="C-N_Hydrolase"/>
</dbReference>
<feature type="transmembrane region" description="Helical" evidence="9">
    <location>
        <begin position="202"/>
        <end position="221"/>
    </location>
</feature>
<evidence type="ECO:0000256" key="6">
    <source>
        <dbReference type="ARBA" id="ARBA00022989"/>
    </source>
</evidence>